<reference evidence="1 2" key="1">
    <citation type="submission" date="2020-08" db="EMBL/GenBank/DDBJ databases">
        <authorList>
            <person name="Mo P."/>
        </authorList>
    </citation>
    <scope>NUCLEOTIDE SEQUENCE [LARGE SCALE GENOMIC DNA]</scope>
    <source>
        <strain evidence="1 2">CGMCC 4.1532</strain>
    </source>
</reference>
<dbReference type="PANTHER" id="PTHR42110">
    <property type="entry name" value="L-ASPARAGINASE, PUTATIVE (AFU_ORTHOLOGUE AFUA_3G11890)-RELATED"/>
    <property type="match status" value="1"/>
</dbReference>
<gene>
    <name evidence="1" type="ORF">H6H00_00225</name>
</gene>
<dbReference type="AlphaFoldDB" id="A0A7G7MR48"/>
<accession>A0A7G7MR48</accession>
<dbReference type="KEGG" id="ppel:H6H00_00225"/>
<sequence length="314" mass="32029">MDDRAQALAHVVRGGTVESVHRGHLVALDGGGSPVLHRGDPDVTVFARSTLKPVQAVAMLRAGLDLDGELLALACSSHSGEPIHVDGVRRILAGAGRTEDDLANTPAYPLGEDVGATWRADGFGPSSLVQNCSGKHAAMIATCVAAGWPVEGYRAPDHPLQESVRETVQELTGDAAEHVTVDGCGAPLYSCTLTGLAHAFARLVLAEPGSAEHRVAAAMSAHPEWVGGIGRDVSAFLSEVPGLVAKDGAEGVWAAALPDGGAVAVKVLDGAMRPLPVVVAGALRALGADVPDDLGRRPVLGGGEPVGEIRAVLA</sequence>
<organism evidence="1 2">
    <name type="scientific">Pseudonocardia petroleophila</name>
    <dbReference type="NCBI Taxonomy" id="37331"/>
    <lineage>
        <taxon>Bacteria</taxon>
        <taxon>Bacillati</taxon>
        <taxon>Actinomycetota</taxon>
        <taxon>Actinomycetes</taxon>
        <taxon>Pseudonocardiales</taxon>
        <taxon>Pseudonocardiaceae</taxon>
        <taxon>Pseudonocardia</taxon>
    </lineage>
</organism>
<protein>
    <submittedName>
        <fullName evidence="1">Asparaginase</fullName>
    </submittedName>
</protein>
<dbReference type="Pfam" id="PF06089">
    <property type="entry name" value="Asparaginase_II"/>
    <property type="match status" value="1"/>
</dbReference>
<dbReference type="EMBL" id="CP060131">
    <property type="protein sequence ID" value="QNG55259.1"/>
    <property type="molecule type" value="Genomic_DNA"/>
</dbReference>
<dbReference type="InterPro" id="IPR010349">
    <property type="entry name" value="Asparaginase_II"/>
</dbReference>
<dbReference type="PANTHER" id="PTHR42110:SF1">
    <property type="entry name" value="L-ASPARAGINASE, PUTATIVE (AFU_ORTHOLOGUE AFUA_3G11890)-RELATED"/>
    <property type="match status" value="1"/>
</dbReference>
<keyword evidence="2" id="KW-1185">Reference proteome</keyword>
<dbReference type="Proteomes" id="UP000515728">
    <property type="component" value="Chromosome"/>
</dbReference>
<evidence type="ECO:0000313" key="1">
    <source>
        <dbReference type="EMBL" id="QNG55259.1"/>
    </source>
</evidence>
<name>A0A7G7MR48_9PSEU</name>
<evidence type="ECO:0000313" key="2">
    <source>
        <dbReference type="Proteomes" id="UP000515728"/>
    </source>
</evidence>
<proteinExistence type="predicted"/>